<dbReference type="RefSeq" id="WP_118011197.1">
    <property type="nucleotide sequence ID" value="NZ_QSGD01000015.1"/>
</dbReference>
<protein>
    <submittedName>
        <fullName evidence="1">Uncharacterized protein</fullName>
    </submittedName>
</protein>
<dbReference type="Proteomes" id="UP000285288">
    <property type="component" value="Unassembled WGS sequence"/>
</dbReference>
<dbReference type="AlphaFoldDB" id="A0A413UD82"/>
<accession>A0A413UD82</accession>
<proteinExistence type="predicted"/>
<evidence type="ECO:0000313" key="1">
    <source>
        <dbReference type="EMBL" id="RHB07179.1"/>
    </source>
</evidence>
<name>A0A413UD82_9FIRM</name>
<comment type="caution">
    <text evidence="1">The sequence shown here is derived from an EMBL/GenBank/DDBJ whole genome shotgun (WGS) entry which is preliminary data.</text>
</comment>
<gene>
    <name evidence="1" type="ORF">DW907_05290</name>
</gene>
<reference evidence="1 2" key="1">
    <citation type="submission" date="2018-08" db="EMBL/GenBank/DDBJ databases">
        <title>A genome reference for cultivated species of the human gut microbiota.</title>
        <authorList>
            <person name="Zou Y."/>
            <person name="Xue W."/>
            <person name="Luo G."/>
        </authorList>
    </citation>
    <scope>NUCLEOTIDE SEQUENCE [LARGE SCALE GENOMIC DNA]</scope>
    <source>
        <strain evidence="1 2">AM42-13AC</strain>
    </source>
</reference>
<organism evidence="1 2">
    <name type="scientific">Holdemanella biformis</name>
    <dbReference type="NCBI Taxonomy" id="1735"/>
    <lineage>
        <taxon>Bacteria</taxon>
        <taxon>Bacillati</taxon>
        <taxon>Bacillota</taxon>
        <taxon>Erysipelotrichia</taxon>
        <taxon>Erysipelotrichales</taxon>
        <taxon>Erysipelotrichaceae</taxon>
        <taxon>Holdemanella</taxon>
    </lineage>
</organism>
<sequence>MVQEKKSKRLSRKLQKSYVIKTDIDELSDVLCELLKLLNVEELHIMTYKDRIDVFATKEMSPLHVELYERFFSLQHQNAEQEEFIKNQIKNRDNF</sequence>
<evidence type="ECO:0000313" key="2">
    <source>
        <dbReference type="Proteomes" id="UP000285288"/>
    </source>
</evidence>
<dbReference type="EMBL" id="QSGD01000015">
    <property type="protein sequence ID" value="RHB07179.1"/>
    <property type="molecule type" value="Genomic_DNA"/>
</dbReference>